<feature type="binding site" evidence="2">
    <location>
        <position position="165"/>
    </location>
    <ligand>
        <name>a divalent metal cation</name>
        <dbReference type="ChEBI" id="CHEBI:60240"/>
        <note>catalytic</note>
    </ligand>
</feature>
<proteinExistence type="inferred from homology"/>
<reference evidence="4 5" key="1">
    <citation type="journal article" date="2021" name="MBio">
        <title>Poor Competitiveness of Bradyrhizobium in Pigeon Pea Root Colonization in Indian Soils.</title>
        <authorList>
            <person name="Chalasani D."/>
            <person name="Basu A."/>
            <person name="Pullabhotla S.V.S.R.N."/>
            <person name="Jorrin B."/>
            <person name="Neal A.L."/>
            <person name="Poole P.S."/>
            <person name="Podile A.R."/>
            <person name="Tkacz A."/>
        </authorList>
    </citation>
    <scope>NUCLEOTIDE SEQUENCE [LARGE SCALE GENOMIC DNA]</scope>
    <source>
        <strain evidence="4 5">HU12</strain>
    </source>
</reference>
<dbReference type="InterPro" id="IPR037523">
    <property type="entry name" value="VOC_core"/>
</dbReference>
<feature type="binding site" evidence="2">
    <location>
        <position position="134"/>
    </location>
    <ligand>
        <name>a divalent metal cation</name>
        <dbReference type="ChEBI" id="CHEBI:60240"/>
        <note>catalytic</note>
    </ligand>
</feature>
<dbReference type="Pfam" id="PF14696">
    <property type="entry name" value="Glyoxalase_5"/>
    <property type="match status" value="1"/>
</dbReference>
<dbReference type="EC" id="4.2.1.118" evidence="2"/>
<evidence type="ECO:0000313" key="4">
    <source>
        <dbReference type="EMBL" id="MBW9108638.1"/>
    </source>
</evidence>
<dbReference type="InterPro" id="IPR036237">
    <property type="entry name" value="Xyl_isomerase-like_sf"/>
</dbReference>
<feature type="binding site" evidence="2">
    <location>
        <position position="500"/>
    </location>
    <ligand>
        <name>Mg(2+)</name>
        <dbReference type="ChEBI" id="CHEBI:18420"/>
    </ligand>
</feature>
<evidence type="ECO:0000259" key="3">
    <source>
        <dbReference type="PROSITE" id="PS51819"/>
    </source>
</evidence>
<accession>A0ABS7HTT1</accession>
<keyword evidence="5" id="KW-1185">Reference proteome</keyword>
<dbReference type="InterPro" id="IPR050312">
    <property type="entry name" value="IolE/XylAMocC-like"/>
</dbReference>
<dbReference type="Pfam" id="PF01261">
    <property type="entry name" value="AP_endonuc_2"/>
    <property type="match status" value="1"/>
</dbReference>
<dbReference type="Gene3D" id="3.20.20.150">
    <property type="entry name" value="Divalent-metal-dependent TIM barrel enzymes"/>
    <property type="match status" value="1"/>
</dbReference>
<comment type="pathway">
    <text evidence="2">Aromatic compound metabolism; 3,4-dihydroxybenzoate biosynthesis.</text>
</comment>
<dbReference type="PANTHER" id="PTHR12110:SF21">
    <property type="entry name" value="XYLOSE ISOMERASE-LIKE TIM BARREL DOMAIN-CONTAINING PROTEIN"/>
    <property type="match status" value="1"/>
</dbReference>
<keyword evidence="1" id="KW-0119">Carbohydrate metabolism</keyword>
<dbReference type="RefSeq" id="WP_220338655.1">
    <property type="nucleotide sequence ID" value="NZ_JAEUAX010000001.1"/>
</dbReference>
<dbReference type="GO" id="GO:0016853">
    <property type="term" value="F:isomerase activity"/>
    <property type="evidence" value="ECO:0007669"/>
    <property type="project" value="UniProtKB-KW"/>
</dbReference>
<gene>
    <name evidence="4" type="ORF">JNB61_02535</name>
</gene>
<evidence type="ECO:0000256" key="1">
    <source>
        <dbReference type="ARBA" id="ARBA00023277"/>
    </source>
</evidence>
<comment type="similarity">
    <text evidence="2">Belongs to the bacterial two-domain DSD family.</text>
</comment>
<dbReference type="Gene3D" id="3.10.180.10">
    <property type="entry name" value="2,3-Dihydroxybiphenyl 1,2-Dioxygenase, domain 1"/>
    <property type="match status" value="2"/>
</dbReference>
<keyword evidence="2" id="KW-0456">Lyase</keyword>
<dbReference type="InterPro" id="IPR043700">
    <property type="entry name" value="DSD"/>
</dbReference>
<comment type="function">
    <text evidence="2">Catalyzes the conversion of 3-dehydroshikimate to protocatechuate (3,4-dihydroxybenzoate), a common intermediate of quinate and shikimate degradation pathways.</text>
</comment>
<keyword evidence="4" id="KW-0413">Isomerase</keyword>
<dbReference type="InterPro" id="IPR029068">
    <property type="entry name" value="Glyas_Bleomycin-R_OHBP_Dase"/>
</dbReference>
<feature type="binding site" evidence="2">
    <location>
        <position position="239"/>
    </location>
    <ligand>
        <name>a divalent metal cation</name>
        <dbReference type="ChEBI" id="CHEBI:60240"/>
        <note>catalytic</note>
    </ligand>
</feature>
<dbReference type="HAMAP" id="MF_02238">
    <property type="entry name" value="DSD"/>
    <property type="match status" value="1"/>
</dbReference>
<dbReference type="PANTHER" id="PTHR12110">
    <property type="entry name" value="HYDROXYPYRUVATE ISOMERASE"/>
    <property type="match status" value="1"/>
</dbReference>
<feature type="binding site" evidence="2">
    <location>
        <position position="576"/>
    </location>
    <ligand>
        <name>Mg(2+)</name>
        <dbReference type="ChEBI" id="CHEBI:18420"/>
    </ligand>
</feature>
<keyword evidence="2" id="KW-0479">Metal-binding</keyword>
<feature type="domain" description="VOC" evidence="3">
    <location>
        <begin position="426"/>
        <end position="568"/>
    </location>
</feature>
<dbReference type="PROSITE" id="PS51819">
    <property type="entry name" value="VOC"/>
    <property type="match status" value="1"/>
</dbReference>
<dbReference type="EMBL" id="JAEUAX010000001">
    <property type="protein sequence ID" value="MBW9108638.1"/>
    <property type="molecule type" value="Genomic_DNA"/>
</dbReference>
<dbReference type="Proteomes" id="UP000777440">
    <property type="component" value="Unassembled WGS sequence"/>
</dbReference>
<protein>
    <recommendedName>
        <fullName evidence="2">3-dehydroshikimate dehydratase</fullName>
        <shortName evidence="2">DSD</shortName>
        <ecNumber evidence="2">4.2.1.118</ecNumber>
    </recommendedName>
</protein>
<sequence length="611" mass="66659">MRTSIATVCMSGTLVEKLHAAAAAGFDGVEIFEPDLVSAPESPEEIRALAGRLGLTLDLYQPMRDVEGVDEPTFQDVLRRATAKFSLMARLGIDVVLCCSNVATATVDDDAVSASQLRRLGDLAQDHGIRIAFEALAWGKYVDDYRRAWRIVQLADHPAVGICLDSFHILSRGHDPQAIEAIPGDRIFFLQLADAPALSMDVLSWSRHHRLFPGEGSFDLTRFLTHVLRAGYDGPVSLEVFNDTFRQVDVRGTAVHARRSLRWLEDAVARALGSAAPPDFATLAHGGSPRGFDFVEIKAEDTSDIEALLETVGFTPRGKHRTKPVTLWTAGEARVVLNEQHARALDPHIAAVGFDVPDAAALTARAVELETPLAYRRTYSGEQLLHGATAPDGTEIFWCSRRTEGEPAWAAEFEHGEPPREGPIVAVDHVSLGQPWQVVDEAILFFSSVLELPAASSTEVASPQGLVQSRVIQSPDGSIRIPLNVSPPILSGRPGASPQHVAFACDDIVALARAARTKGLRPLPIPRNYYEDLAARFDLDDEFLATLQELDLVFDRDAHGEYLHFYTGTVGDLFCEFVERRGRYDGYGAGNAPVRLSAQRAGAIRADIVRA</sequence>
<comment type="caution">
    <text evidence="4">The sequence shown here is derived from an EMBL/GenBank/DDBJ whole genome shotgun (WGS) entry which is preliminary data.</text>
</comment>
<comment type="catalytic activity">
    <reaction evidence="2">
        <text>3-dehydroshikimate = 3,4-dihydroxybenzoate + H2O</text>
        <dbReference type="Rhea" id="RHEA:24848"/>
        <dbReference type="ChEBI" id="CHEBI:15377"/>
        <dbReference type="ChEBI" id="CHEBI:16630"/>
        <dbReference type="ChEBI" id="CHEBI:36241"/>
        <dbReference type="EC" id="4.2.1.118"/>
    </reaction>
</comment>
<name>A0ABS7HTT1_9MICO</name>
<feature type="binding site" evidence="2">
    <location>
        <position position="429"/>
    </location>
    <ligand>
        <name>Mg(2+)</name>
        <dbReference type="ChEBI" id="CHEBI:18420"/>
    </ligand>
</feature>
<organism evidence="4 5">
    <name type="scientific">Microbacterium ureisolvens</name>
    <dbReference type="NCBI Taxonomy" id="2781186"/>
    <lineage>
        <taxon>Bacteria</taxon>
        <taxon>Bacillati</taxon>
        <taxon>Actinomycetota</taxon>
        <taxon>Actinomycetes</taxon>
        <taxon>Micrococcales</taxon>
        <taxon>Microbacteriaceae</taxon>
        <taxon>Microbacterium</taxon>
    </lineage>
</organism>
<dbReference type="SUPFAM" id="SSF51658">
    <property type="entry name" value="Xylose isomerase-like"/>
    <property type="match status" value="1"/>
</dbReference>
<dbReference type="InterPro" id="IPR013022">
    <property type="entry name" value="Xyl_isomerase-like_TIM-brl"/>
</dbReference>
<evidence type="ECO:0000313" key="5">
    <source>
        <dbReference type="Proteomes" id="UP000777440"/>
    </source>
</evidence>
<feature type="binding site" evidence="2">
    <location>
        <position position="191"/>
    </location>
    <ligand>
        <name>a divalent metal cation</name>
        <dbReference type="ChEBI" id="CHEBI:60240"/>
        <note>catalytic</note>
    </ligand>
</feature>
<dbReference type="SUPFAM" id="SSF54593">
    <property type="entry name" value="Glyoxalase/Bleomycin resistance protein/Dihydroxybiphenyl dioxygenase"/>
    <property type="match status" value="1"/>
</dbReference>
<comment type="cofactor">
    <cofactor evidence="2">
        <name>a divalent metal cation</name>
        <dbReference type="ChEBI" id="CHEBI:60240"/>
    </cofactor>
</comment>
<evidence type="ECO:0000256" key="2">
    <source>
        <dbReference type="HAMAP-Rule" id="MF_02238"/>
    </source>
</evidence>